<dbReference type="RefSeq" id="WP_005310169.1">
    <property type="nucleotide sequence ID" value="NZ_CP038102.1"/>
</dbReference>
<reference evidence="1" key="1">
    <citation type="submission" date="2014-03" db="EMBL/GenBank/DDBJ databases">
        <authorList>
            <person name="Emond-Rheault J.-G."/>
            <person name="Trudel M.V."/>
            <person name="Vincent A.T."/>
            <person name="Brochu F."/>
            <person name="Boyle B."/>
            <person name="Tanaka K.H."/>
            <person name="Attere S.A."/>
            <person name="Jubinville E."/>
            <person name="Frenette M."/>
            <person name="Derome N."/>
            <person name="Charette S.J."/>
        </authorList>
    </citation>
    <scope>NUCLEOTIDE SEQUENCE</scope>
    <source>
        <strain evidence="1">01-B526</strain>
    </source>
</reference>
<dbReference type="AlphaFoldDB" id="A0A0A7KTL8"/>
<evidence type="ECO:0000313" key="1">
    <source>
        <dbReference type="EMBL" id="AIZ49553.1"/>
    </source>
</evidence>
<organism evidence="1">
    <name type="scientific">Aeromonas salmonicida subsp. salmonicida</name>
    <dbReference type="NCBI Taxonomy" id="29491"/>
    <lineage>
        <taxon>Bacteria</taxon>
        <taxon>Pseudomonadati</taxon>
        <taxon>Pseudomonadota</taxon>
        <taxon>Gammaproteobacteria</taxon>
        <taxon>Aeromonadales</taxon>
        <taxon>Aeromonadaceae</taxon>
        <taxon>Aeromonas</taxon>
    </lineage>
</organism>
<proteinExistence type="predicted"/>
<accession>A0A0A7KTL8</accession>
<sequence length="216" mass="23974">MNIDLEKLLELAGKATPGNWGTDGHTGVHGESGLLADTCFAHDAAFISAANPAVVAELVSMVKGYLSQPANDNASIADHIAKTSADLSWLVRETKGEWFGKCTHIARDGLNDLVWAGPALHGWRRYPDFHWFTKVEYLTRKAELQGKPSWSGAPWWANRLCQTSIGAWVFTEFDVRPNEHGEWSMYVPEGRHFLSGRGEVFGDWHDTLEQRPAGTV</sequence>
<reference evidence="1" key="2">
    <citation type="journal article" date="2015" name="Vet. Microbiol.">
        <title>Variants of a genomic island in Aeromonas salmonicida subsp. salmonicida link isolates with their geographical origins.</title>
        <authorList>
            <person name="Emond-Rheault J.G."/>
            <person name="Vincent A.T."/>
            <person name="Trudel M.V."/>
            <person name="Brochu F."/>
            <person name="Boyle B."/>
            <person name="Tanaka K.H."/>
            <person name="Attere S.A."/>
            <person name="Jubinville E."/>
            <person name="Loch T.P."/>
            <person name="Winters A.D."/>
            <person name="Faisal M."/>
            <person name="Frenette M."/>
            <person name="Derome N."/>
            <person name="Charette S.J."/>
        </authorList>
    </citation>
    <scope>NUCLEOTIDE SEQUENCE</scope>
    <source>
        <strain evidence="1">01-B526</strain>
    </source>
</reference>
<name>A0A0A7KTL8_AERSS</name>
<dbReference type="EMBL" id="KJ626178">
    <property type="protein sequence ID" value="AIZ49553.1"/>
    <property type="molecule type" value="Genomic_DNA"/>
</dbReference>
<protein>
    <submittedName>
        <fullName evidence="1">Putative phage protein</fullName>
    </submittedName>
</protein>